<dbReference type="Proteomes" id="UP001597237">
    <property type="component" value="Unassembled WGS sequence"/>
</dbReference>
<dbReference type="InterPro" id="IPR036388">
    <property type="entry name" value="WH-like_DNA-bd_sf"/>
</dbReference>
<dbReference type="PROSITE" id="PS50921">
    <property type="entry name" value="ANTAR"/>
    <property type="match status" value="1"/>
</dbReference>
<gene>
    <name evidence="4" type="ORF">ACFSC0_04725</name>
</gene>
<reference evidence="5" key="1">
    <citation type="journal article" date="2019" name="Int. J. Syst. Evol. Microbiol.">
        <title>The Global Catalogue of Microorganisms (GCM) 10K type strain sequencing project: providing services to taxonomists for standard genome sequencing and annotation.</title>
        <authorList>
            <consortium name="The Broad Institute Genomics Platform"/>
            <consortium name="The Broad Institute Genome Sequencing Center for Infectious Disease"/>
            <person name="Wu L."/>
            <person name="Ma J."/>
        </authorList>
    </citation>
    <scope>NUCLEOTIDE SEQUENCE [LARGE SCALE GENOMIC DNA]</scope>
    <source>
        <strain evidence="5">DFY28</strain>
    </source>
</reference>
<dbReference type="SMART" id="SM01012">
    <property type="entry name" value="ANTAR"/>
    <property type="match status" value="1"/>
</dbReference>
<dbReference type="InterPro" id="IPR011006">
    <property type="entry name" value="CheY-like_superfamily"/>
</dbReference>
<evidence type="ECO:0000313" key="5">
    <source>
        <dbReference type="Proteomes" id="UP001597237"/>
    </source>
</evidence>
<dbReference type="Pfam" id="PF03861">
    <property type="entry name" value="ANTAR"/>
    <property type="match status" value="1"/>
</dbReference>
<dbReference type="Gene3D" id="3.40.50.2300">
    <property type="match status" value="1"/>
</dbReference>
<dbReference type="PROSITE" id="PS50110">
    <property type="entry name" value="RESPONSE_REGULATORY"/>
    <property type="match status" value="1"/>
</dbReference>
<dbReference type="InterPro" id="IPR005561">
    <property type="entry name" value="ANTAR"/>
</dbReference>
<dbReference type="SMART" id="SM00448">
    <property type="entry name" value="REC"/>
    <property type="match status" value="1"/>
</dbReference>
<keyword evidence="5" id="KW-1185">Reference proteome</keyword>
<dbReference type="CDD" id="cd00156">
    <property type="entry name" value="REC"/>
    <property type="match status" value="1"/>
</dbReference>
<feature type="domain" description="ANTAR" evidence="3">
    <location>
        <begin position="122"/>
        <end position="183"/>
    </location>
</feature>
<organism evidence="4 5">
    <name type="scientific">Phenylobacterium terrae</name>
    <dbReference type="NCBI Taxonomy" id="2665495"/>
    <lineage>
        <taxon>Bacteria</taxon>
        <taxon>Pseudomonadati</taxon>
        <taxon>Pseudomonadota</taxon>
        <taxon>Alphaproteobacteria</taxon>
        <taxon>Caulobacterales</taxon>
        <taxon>Caulobacteraceae</taxon>
        <taxon>Phenylobacterium</taxon>
    </lineage>
</organism>
<evidence type="ECO:0000256" key="1">
    <source>
        <dbReference type="PROSITE-ProRule" id="PRU00169"/>
    </source>
</evidence>
<dbReference type="PIRSF" id="PIRSF036382">
    <property type="entry name" value="RR_antiterm"/>
    <property type="match status" value="1"/>
</dbReference>
<sequence>MRVLIIDPDEARAALVAEGLSEVHPLEVTRASTLEEVEADLPRLAPDVIVIACESPDRDTLESLRETSQINPRPVVMFVDRSTPGLAEAAVQAGVAAYVVDGLAPGRVRPVLEVAMSRFSIMQRMRADLEKAKADLASRKTVERAKGLLMKERGLDEDAAYRTLRKLAMDTGRPLGAVATDLLTFAGVLKGDDK</sequence>
<proteinExistence type="predicted"/>
<feature type="domain" description="Response regulatory" evidence="2">
    <location>
        <begin position="2"/>
        <end position="116"/>
    </location>
</feature>
<dbReference type="RefSeq" id="WP_377282362.1">
    <property type="nucleotide sequence ID" value="NZ_JBHRSI010000006.1"/>
</dbReference>
<evidence type="ECO:0000313" key="4">
    <source>
        <dbReference type="EMBL" id="MFD1782688.1"/>
    </source>
</evidence>
<comment type="caution">
    <text evidence="1">Lacks conserved residue(s) required for the propagation of feature annotation.</text>
</comment>
<dbReference type="InterPro" id="IPR001789">
    <property type="entry name" value="Sig_transdc_resp-reg_receiver"/>
</dbReference>
<dbReference type="InterPro" id="IPR008327">
    <property type="entry name" value="Sig_transdc_resp-reg_antiterm"/>
</dbReference>
<dbReference type="SUPFAM" id="SSF52172">
    <property type="entry name" value="CheY-like"/>
    <property type="match status" value="1"/>
</dbReference>
<dbReference type="Gene3D" id="1.10.10.10">
    <property type="entry name" value="Winged helix-like DNA-binding domain superfamily/Winged helix DNA-binding domain"/>
    <property type="match status" value="1"/>
</dbReference>
<evidence type="ECO:0000259" key="3">
    <source>
        <dbReference type="PROSITE" id="PS50921"/>
    </source>
</evidence>
<accession>A0ABW4MY51</accession>
<dbReference type="EMBL" id="JBHUEY010000001">
    <property type="protein sequence ID" value="MFD1782688.1"/>
    <property type="molecule type" value="Genomic_DNA"/>
</dbReference>
<comment type="caution">
    <text evidence="4">The sequence shown here is derived from an EMBL/GenBank/DDBJ whole genome shotgun (WGS) entry which is preliminary data.</text>
</comment>
<name>A0ABW4MY51_9CAUL</name>
<protein>
    <submittedName>
        <fullName evidence="4">ANTAR domain-containing response regulator</fullName>
    </submittedName>
</protein>
<evidence type="ECO:0000259" key="2">
    <source>
        <dbReference type="PROSITE" id="PS50110"/>
    </source>
</evidence>